<accession>A0AAN8UKG3</accession>
<dbReference type="PANTHER" id="PTHR35990:SF1">
    <property type="entry name" value="GAG1AT PROTEIN"/>
    <property type="match status" value="1"/>
</dbReference>
<name>A0AAN8UKG3_9MAGN</name>
<organism evidence="3 4">
    <name type="scientific">Dillenia turbinata</name>
    <dbReference type="NCBI Taxonomy" id="194707"/>
    <lineage>
        <taxon>Eukaryota</taxon>
        <taxon>Viridiplantae</taxon>
        <taxon>Streptophyta</taxon>
        <taxon>Embryophyta</taxon>
        <taxon>Tracheophyta</taxon>
        <taxon>Spermatophyta</taxon>
        <taxon>Magnoliopsida</taxon>
        <taxon>eudicotyledons</taxon>
        <taxon>Gunneridae</taxon>
        <taxon>Pentapetalae</taxon>
        <taxon>Dilleniales</taxon>
        <taxon>Dilleniaceae</taxon>
        <taxon>Dillenia</taxon>
    </lineage>
</organism>
<dbReference type="EMBL" id="JBAMMX010000028">
    <property type="protein sequence ID" value="KAK6912298.1"/>
    <property type="molecule type" value="Genomic_DNA"/>
</dbReference>
<protein>
    <submittedName>
        <fullName evidence="3">Uncharacterized protein</fullName>
    </submittedName>
</protein>
<proteinExistence type="predicted"/>
<comment type="caution">
    <text evidence="3">The sequence shown here is derived from an EMBL/GenBank/DDBJ whole genome shotgun (WGS) entry which is preliminary data.</text>
</comment>
<keyword evidence="2" id="KW-0812">Transmembrane</keyword>
<dbReference type="PANTHER" id="PTHR35990">
    <property type="entry name" value="GAG1AT PROTEIN"/>
    <property type="match status" value="1"/>
</dbReference>
<evidence type="ECO:0000313" key="4">
    <source>
        <dbReference type="Proteomes" id="UP001370490"/>
    </source>
</evidence>
<feature type="compositionally biased region" description="Low complexity" evidence="1">
    <location>
        <begin position="1"/>
        <end position="17"/>
    </location>
</feature>
<feature type="transmembrane region" description="Helical" evidence="2">
    <location>
        <begin position="40"/>
        <end position="58"/>
    </location>
</feature>
<evidence type="ECO:0000256" key="2">
    <source>
        <dbReference type="SAM" id="Phobius"/>
    </source>
</evidence>
<dbReference type="Proteomes" id="UP001370490">
    <property type="component" value="Unassembled WGS sequence"/>
</dbReference>
<gene>
    <name evidence="3" type="ORF">RJ641_024391</name>
</gene>
<evidence type="ECO:0000313" key="3">
    <source>
        <dbReference type="EMBL" id="KAK6912298.1"/>
    </source>
</evidence>
<dbReference type="AlphaFoldDB" id="A0AAN8UKG3"/>
<feature type="region of interest" description="Disordered" evidence="1">
    <location>
        <begin position="1"/>
        <end position="24"/>
    </location>
</feature>
<sequence length="78" mass="8226">MGGGSKSSTNGSKAGVEAGAGGGGFRSRMEYYLHSGDKKHVFAGIAIITAVFGVPWLWKKEKKEPTIVEVGLWQAIST</sequence>
<keyword evidence="4" id="KW-1185">Reference proteome</keyword>
<keyword evidence="2" id="KW-1133">Transmembrane helix</keyword>
<evidence type="ECO:0000256" key="1">
    <source>
        <dbReference type="SAM" id="MobiDB-lite"/>
    </source>
</evidence>
<reference evidence="3 4" key="1">
    <citation type="submission" date="2023-12" db="EMBL/GenBank/DDBJ databases">
        <title>A high-quality genome assembly for Dillenia turbinata (Dilleniales).</title>
        <authorList>
            <person name="Chanderbali A."/>
        </authorList>
    </citation>
    <scope>NUCLEOTIDE SEQUENCE [LARGE SCALE GENOMIC DNA]</scope>
    <source>
        <strain evidence="3">LSX21</strain>
        <tissue evidence="3">Leaf</tissue>
    </source>
</reference>
<keyword evidence="2" id="KW-0472">Membrane</keyword>